<dbReference type="Proteomes" id="UP000012045">
    <property type="component" value="Unassembled WGS sequence"/>
</dbReference>
<proteinExistence type="predicted"/>
<dbReference type="EMBL" id="KB707857">
    <property type="protein sequence ID" value="EMR86450.1"/>
    <property type="molecule type" value="Genomic_DNA"/>
</dbReference>
<protein>
    <submittedName>
        <fullName evidence="1">Uncharacterized protein</fullName>
    </submittedName>
</protein>
<gene>
    <name evidence="1" type="ORF">BcDW1_4848</name>
</gene>
<dbReference type="HOGENOM" id="CLU_1090536_0_0_1"/>
<evidence type="ECO:0000313" key="2">
    <source>
        <dbReference type="Proteomes" id="UP000012045"/>
    </source>
</evidence>
<name>M7TYR9_BOTF1</name>
<accession>M7TYR9</accession>
<dbReference type="OrthoDB" id="4794019at2759"/>
<evidence type="ECO:0000313" key="1">
    <source>
        <dbReference type="EMBL" id="EMR86450.1"/>
    </source>
</evidence>
<sequence length="273" mass="29955">MISPARKVIAPVSKSKAAGAWQIVAFFYAYRISIDAFGVEKNPIASKIRGSIVDGSCTLDEFAELTRKPNKNNIPFPKGLIGNSLTPDPLTTVQRIENSAYDSSQLFDHEKLLPGQFDNMRSGNLPSFADQIQKLNNHVAAARISMTNEMGLDQNFFDTEPNFTNLKTAIHGISDARRADTNLHILGELFENLAKEGIKPVFKTVVALDLTTYLDIDTAMTISGSTNSVFDAKTAVDRVLAEIGALSKEKVNRNHAAIISRLDQWKSDLNAPC</sequence>
<dbReference type="AlphaFoldDB" id="M7TYR9"/>
<reference evidence="2" key="1">
    <citation type="journal article" date="2013" name="Genome Announc.">
        <title>Draft genome sequence of Botrytis cinerea BcDW1, inoculum for noble rot of grape berries.</title>
        <authorList>
            <person name="Blanco-Ulate B."/>
            <person name="Allen G."/>
            <person name="Powell A.L."/>
            <person name="Cantu D."/>
        </authorList>
    </citation>
    <scope>NUCLEOTIDE SEQUENCE [LARGE SCALE GENOMIC DNA]</scope>
    <source>
        <strain evidence="2">BcDW1</strain>
    </source>
</reference>
<organism evidence="1 2">
    <name type="scientific">Botryotinia fuckeliana (strain BcDW1)</name>
    <name type="common">Noble rot fungus</name>
    <name type="synonym">Botrytis cinerea</name>
    <dbReference type="NCBI Taxonomy" id="1290391"/>
    <lineage>
        <taxon>Eukaryota</taxon>
        <taxon>Fungi</taxon>
        <taxon>Dikarya</taxon>
        <taxon>Ascomycota</taxon>
        <taxon>Pezizomycotina</taxon>
        <taxon>Leotiomycetes</taxon>
        <taxon>Helotiales</taxon>
        <taxon>Sclerotiniaceae</taxon>
        <taxon>Botrytis</taxon>
    </lineage>
</organism>